<sequence length="78" mass="8750">MGDTMLKWIPRVLFIISLSLLALLYVGQQLSWLYSAIPIAFAFTAIFSIIFRKNTLNQIILFISIGVLAGMLTFALLI</sequence>
<dbReference type="Proteomes" id="UP000297975">
    <property type="component" value="Unassembled WGS sequence"/>
</dbReference>
<evidence type="ECO:0000313" key="3">
    <source>
        <dbReference type="Proteomes" id="UP000297975"/>
    </source>
</evidence>
<name>A0A4Y8IG04_9BACI</name>
<organism evidence="2 3">
    <name type="scientific">Filobacillus milosensis</name>
    <dbReference type="NCBI Taxonomy" id="94137"/>
    <lineage>
        <taxon>Bacteria</taxon>
        <taxon>Bacillati</taxon>
        <taxon>Bacillota</taxon>
        <taxon>Bacilli</taxon>
        <taxon>Bacillales</taxon>
        <taxon>Bacillaceae</taxon>
        <taxon>Filobacillus</taxon>
    </lineage>
</organism>
<feature type="transmembrane region" description="Helical" evidence="1">
    <location>
        <begin position="59"/>
        <end position="77"/>
    </location>
</feature>
<keyword evidence="1" id="KW-1133">Transmembrane helix</keyword>
<evidence type="ECO:0008006" key="4">
    <source>
        <dbReference type="Google" id="ProtNLM"/>
    </source>
</evidence>
<keyword evidence="1" id="KW-0472">Membrane</keyword>
<evidence type="ECO:0000313" key="2">
    <source>
        <dbReference type="EMBL" id="TFB14077.1"/>
    </source>
</evidence>
<evidence type="ECO:0000256" key="1">
    <source>
        <dbReference type="SAM" id="Phobius"/>
    </source>
</evidence>
<protein>
    <recommendedName>
        <fullName evidence="4">DUF3953 domain-containing protein</fullName>
    </recommendedName>
</protein>
<comment type="caution">
    <text evidence="2">The sequence shown here is derived from an EMBL/GenBank/DDBJ whole genome shotgun (WGS) entry which is preliminary data.</text>
</comment>
<keyword evidence="1" id="KW-0812">Transmembrane</keyword>
<dbReference type="EMBL" id="SOPW01000020">
    <property type="protein sequence ID" value="TFB14077.1"/>
    <property type="molecule type" value="Genomic_DNA"/>
</dbReference>
<feature type="transmembrane region" description="Helical" evidence="1">
    <location>
        <begin position="9"/>
        <end position="26"/>
    </location>
</feature>
<gene>
    <name evidence="2" type="ORF">E3U55_14960</name>
</gene>
<reference evidence="2 3" key="1">
    <citation type="submission" date="2019-03" db="EMBL/GenBank/DDBJ databases">
        <authorList>
            <person name="He R.-H."/>
        </authorList>
    </citation>
    <scope>NUCLEOTIDE SEQUENCE [LARGE SCALE GENOMIC DNA]</scope>
    <source>
        <strain evidence="3">SH 714</strain>
    </source>
</reference>
<accession>A0A4Y8IG04</accession>
<keyword evidence="3" id="KW-1185">Reference proteome</keyword>
<proteinExistence type="predicted"/>
<feature type="transmembrane region" description="Helical" evidence="1">
    <location>
        <begin position="32"/>
        <end position="52"/>
    </location>
</feature>
<dbReference type="AlphaFoldDB" id="A0A4Y8IG04"/>